<protein>
    <submittedName>
        <fullName evidence="1">Unnamed protein product</fullName>
    </submittedName>
</protein>
<proteinExistence type="predicted"/>
<sequence>MSSHFDNHNNEQEAPEHTSRFNNTSNPSADQKDPTPSAAAVASLVSESGVAVDIAESRRPSVVINTSSLMSAYSQPAKSQLSFSQSSSTTQPQLPSIPIPHHTHHLHHHSSNNSIDMETPESPGSLNFPMQHSRSQLHATKASKKARKSKSKISKSPITNGFPAKRFRSRSLPNIWFPTSKHSSMLLNDLKYQQSNPALSQRQQELQQQQQQQVIESQQQLLLPPVNLQSLHEIDLHEVLKNPQLRHDILFDPQLQFRPNLDGERGKRKRQQAESYWSMIKSEIDLLLLSDGRKVSENSPLSLLFQTLKNILLSLIPAKDKEIVEDIMDLKLVIQQLNTHSFDFIAFSDWIAGVFKMHCAPMRDPWVDEMNNVFHRAYEVNEMTQEPMLNVSMIVEALRILFSILEAMKLDVANHQIRLLRPLLCSTAVTFEKEYFSNATKKNKVNFTLSLLWLKKNSISMGCSNVKEILNYSVLNLLSCSSMCNEFPNTLSFDHTRLILLRADIRQLICIKICSILYKNLVHQYKLNKEEYLSPEKMYELKREILQIIIDDNGNSKWTRNLNNLAVHLVNKLADNLDESKVRFSFDWLLKQTQPSSQVYKILEKKMFEKILTALKDTGDIANLSDDSVIDPELRGLTEKLQQLIDFNYSVFGEMYEGYLGE</sequence>
<comment type="caution">
    <text evidence="1">The sequence shown here is derived from an EMBL/GenBank/DDBJ whole genome shotgun (WGS) entry which is preliminary data.</text>
</comment>
<evidence type="ECO:0000313" key="2">
    <source>
        <dbReference type="Proteomes" id="UP001165064"/>
    </source>
</evidence>
<evidence type="ECO:0000313" key="1">
    <source>
        <dbReference type="EMBL" id="GME71000.1"/>
    </source>
</evidence>
<name>A0ACB5SRT4_AMBMO</name>
<dbReference type="Proteomes" id="UP001165064">
    <property type="component" value="Unassembled WGS sequence"/>
</dbReference>
<dbReference type="EMBL" id="BSXS01000129">
    <property type="protein sequence ID" value="GME71000.1"/>
    <property type="molecule type" value="Genomic_DNA"/>
</dbReference>
<reference evidence="1" key="1">
    <citation type="submission" date="2023-04" db="EMBL/GenBank/DDBJ databases">
        <title>Ambrosiozyma monospora NBRC 10751.</title>
        <authorList>
            <person name="Ichikawa N."/>
            <person name="Sato H."/>
            <person name="Tonouchi N."/>
        </authorList>
    </citation>
    <scope>NUCLEOTIDE SEQUENCE</scope>
    <source>
        <strain evidence="1">NBRC 10751</strain>
    </source>
</reference>
<keyword evidence="2" id="KW-1185">Reference proteome</keyword>
<organism evidence="1 2">
    <name type="scientific">Ambrosiozyma monospora</name>
    <name type="common">Yeast</name>
    <name type="synonym">Endomycopsis monosporus</name>
    <dbReference type="NCBI Taxonomy" id="43982"/>
    <lineage>
        <taxon>Eukaryota</taxon>
        <taxon>Fungi</taxon>
        <taxon>Dikarya</taxon>
        <taxon>Ascomycota</taxon>
        <taxon>Saccharomycotina</taxon>
        <taxon>Pichiomycetes</taxon>
        <taxon>Pichiales</taxon>
        <taxon>Pichiaceae</taxon>
        <taxon>Ambrosiozyma</taxon>
    </lineage>
</organism>
<accession>A0ACB5SRT4</accession>
<gene>
    <name evidence="1" type="ORF">Amon02_000041600</name>
</gene>